<sequence length="186" mass="20755">MSDNETASTPAQANGGMSQVEVDFLMCCLRNTTGGSIQGKIFKVDTQKVAQLLNYKNPRSVSNKVSSIKKKYNLPFGASSRTAEEMAVSKPGRVTLHQRRHLMQMVIMSPPFLPPFKNRVTKAKATPKPRVKKTPAKKSTKKVAAEDSEEEELSDVKDEEMEDAKRKSMNRYLHVISFQGLVLVLI</sequence>
<feature type="region of interest" description="Disordered" evidence="1">
    <location>
        <begin position="121"/>
        <end position="164"/>
    </location>
</feature>
<reference evidence="2" key="1">
    <citation type="submission" date="2020-10" db="EMBL/GenBank/DDBJ databases">
        <authorList>
            <person name="Kusch S."/>
        </authorList>
    </citation>
    <scope>NUCLEOTIDE SEQUENCE</scope>
    <source>
        <strain evidence="2">SwB9</strain>
    </source>
</reference>
<comment type="caution">
    <text evidence="2">The sequence shown here is derived from an EMBL/GenBank/DDBJ whole genome shotgun (WGS) entry which is preliminary data.</text>
</comment>
<accession>A0A8H2VSJ5</accession>
<dbReference type="AlphaFoldDB" id="A0A8H2VSJ5"/>
<dbReference type="Proteomes" id="UP000624404">
    <property type="component" value="Unassembled WGS sequence"/>
</dbReference>
<evidence type="ECO:0000313" key="3">
    <source>
        <dbReference type="Proteomes" id="UP000624404"/>
    </source>
</evidence>
<organism evidence="2 3">
    <name type="scientific">Sclerotinia trifoliorum</name>
    <dbReference type="NCBI Taxonomy" id="28548"/>
    <lineage>
        <taxon>Eukaryota</taxon>
        <taxon>Fungi</taxon>
        <taxon>Dikarya</taxon>
        <taxon>Ascomycota</taxon>
        <taxon>Pezizomycotina</taxon>
        <taxon>Leotiomycetes</taxon>
        <taxon>Helotiales</taxon>
        <taxon>Sclerotiniaceae</taxon>
        <taxon>Sclerotinia</taxon>
    </lineage>
</organism>
<evidence type="ECO:0000256" key="1">
    <source>
        <dbReference type="SAM" id="MobiDB-lite"/>
    </source>
</evidence>
<gene>
    <name evidence="2" type="ORF">SCLTRI_LOCUS3499</name>
</gene>
<proteinExistence type="predicted"/>
<evidence type="ECO:0000313" key="2">
    <source>
        <dbReference type="EMBL" id="CAD6443707.1"/>
    </source>
</evidence>
<dbReference type="OrthoDB" id="5421770at2759"/>
<protein>
    <submittedName>
        <fullName evidence="2">1f47dd4f-d355-4a5c-bd94-1963d3cf71d2</fullName>
    </submittedName>
</protein>
<feature type="compositionally biased region" description="Basic residues" evidence="1">
    <location>
        <begin position="121"/>
        <end position="141"/>
    </location>
</feature>
<dbReference type="EMBL" id="CAJHIA010000010">
    <property type="protein sequence ID" value="CAD6443707.1"/>
    <property type="molecule type" value="Genomic_DNA"/>
</dbReference>
<name>A0A8H2VSJ5_9HELO</name>
<feature type="compositionally biased region" description="Acidic residues" evidence="1">
    <location>
        <begin position="146"/>
        <end position="162"/>
    </location>
</feature>
<keyword evidence="3" id="KW-1185">Reference proteome</keyword>